<evidence type="ECO:0000256" key="3">
    <source>
        <dbReference type="ARBA" id="ARBA00022801"/>
    </source>
</evidence>
<evidence type="ECO:0000259" key="5">
    <source>
        <dbReference type="PROSITE" id="PS51935"/>
    </source>
</evidence>
<dbReference type="KEGG" id="ark:D6B99_04895"/>
<feature type="domain" description="NlpC/P60" evidence="5">
    <location>
        <begin position="120"/>
        <end position="249"/>
    </location>
</feature>
<dbReference type="Gene3D" id="3.90.1720.10">
    <property type="entry name" value="endopeptidase domain like (from Nostoc punctiforme)"/>
    <property type="match status" value="1"/>
</dbReference>
<keyword evidence="2" id="KW-0645">Protease</keyword>
<proteinExistence type="inferred from homology"/>
<evidence type="ECO:0000313" key="6">
    <source>
        <dbReference type="EMBL" id="AYD47008.1"/>
    </source>
</evidence>
<evidence type="ECO:0000256" key="1">
    <source>
        <dbReference type="ARBA" id="ARBA00007074"/>
    </source>
</evidence>
<dbReference type="EMBL" id="CP032489">
    <property type="protein sequence ID" value="AYD47008.1"/>
    <property type="molecule type" value="Genomic_DNA"/>
</dbReference>
<keyword evidence="3" id="KW-0378">Hydrolase</keyword>
<dbReference type="Pfam" id="PF18348">
    <property type="entry name" value="SH3_16"/>
    <property type="match status" value="1"/>
</dbReference>
<dbReference type="SUPFAM" id="SSF54001">
    <property type="entry name" value="Cysteine proteinases"/>
    <property type="match status" value="1"/>
</dbReference>
<dbReference type="GO" id="GO:0006508">
    <property type="term" value="P:proteolysis"/>
    <property type="evidence" value="ECO:0007669"/>
    <property type="project" value="UniProtKB-KW"/>
</dbReference>
<name>A0A386HM77_9BACT</name>
<dbReference type="AlphaFoldDB" id="A0A386HM77"/>
<dbReference type="Proteomes" id="UP000266118">
    <property type="component" value="Chromosome"/>
</dbReference>
<dbReference type="PROSITE" id="PS51935">
    <property type="entry name" value="NLPC_P60"/>
    <property type="match status" value="1"/>
</dbReference>
<sequence>MQIVIAITPVNPMRAEPTHRSEMVSQILFGEMAEVMDHTTDFIKIRSLNDHYEGWAQSVQLVEVPAKLNEDLLLGFSLENKTIEFNGMPMLIGLGTPVWHIKMMANYSLNYGNINYKKELAFIEENIKKVTLPYLNTAYLWGGRSAFGVDCSGFTQQVFQYFNIKLPRDAHQQALLGKSIGFLEECNCGDLAFFDNPDGKITHVGIIMNNETIIHSSGKVRIDKIDTQGIVNVDSGLRTHQLRIIKRMS</sequence>
<evidence type="ECO:0000313" key="7">
    <source>
        <dbReference type="Proteomes" id="UP000266118"/>
    </source>
</evidence>
<protein>
    <recommendedName>
        <fullName evidence="5">NlpC/P60 domain-containing protein</fullName>
    </recommendedName>
</protein>
<dbReference type="RefSeq" id="WP_119985662.1">
    <property type="nucleotide sequence ID" value="NZ_CP032489.1"/>
</dbReference>
<dbReference type="InterPro" id="IPR038765">
    <property type="entry name" value="Papain-like_cys_pep_sf"/>
</dbReference>
<gene>
    <name evidence="6" type="ORF">D6B99_04895</name>
</gene>
<dbReference type="Pfam" id="PF00877">
    <property type="entry name" value="NLPC_P60"/>
    <property type="match status" value="1"/>
</dbReference>
<dbReference type="Gene3D" id="2.30.30.40">
    <property type="entry name" value="SH3 Domains"/>
    <property type="match status" value="1"/>
</dbReference>
<keyword evidence="4" id="KW-0788">Thiol protease</keyword>
<dbReference type="InterPro" id="IPR000064">
    <property type="entry name" value="NLP_P60_dom"/>
</dbReference>
<keyword evidence="7" id="KW-1185">Reference proteome</keyword>
<comment type="similarity">
    <text evidence="1">Belongs to the peptidase C40 family.</text>
</comment>
<accession>A0A386HM77</accession>
<dbReference type="PANTHER" id="PTHR47053">
    <property type="entry name" value="MUREIN DD-ENDOPEPTIDASE MEPH-RELATED"/>
    <property type="match status" value="1"/>
</dbReference>
<dbReference type="InterPro" id="IPR041382">
    <property type="entry name" value="SH3_16"/>
</dbReference>
<evidence type="ECO:0000256" key="2">
    <source>
        <dbReference type="ARBA" id="ARBA00022670"/>
    </source>
</evidence>
<evidence type="ECO:0000256" key="4">
    <source>
        <dbReference type="ARBA" id="ARBA00022807"/>
    </source>
</evidence>
<dbReference type="InterPro" id="IPR051202">
    <property type="entry name" value="Peptidase_C40"/>
</dbReference>
<dbReference type="PANTHER" id="PTHR47053:SF1">
    <property type="entry name" value="MUREIN DD-ENDOPEPTIDASE MEPH-RELATED"/>
    <property type="match status" value="1"/>
</dbReference>
<reference evidence="6 7" key="1">
    <citation type="submission" date="2018-09" db="EMBL/GenBank/DDBJ databases">
        <title>Arachidicoccus sp. nov., a bacterium isolated from soil.</title>
        <authorList>
            <person name="Weon H.-Y."/>
            <person name="Kwon S.-W."/>
            <person name="Lee S.A."/>
        </authorList>
    </citation>
    <scope>NUCLEOTIDE SEQUENCE [LARGE SCALE GENOMIC DNA]</scope>
    <source>
        <strain evidence="6 7">KIS59-12</strain>
    </source>
</reference>
<dbReference type="OrthoDB" id="9813368at2"/>
<dbReference type="GO" id="GO:0008234">
    <property type="term" value="F:cysteine-type peptidase activity"/>
    <property type="evidence" value="ECO:0007669"/>
    <property type="project" value="UniProtKB-KW"/>
</dbReference>
<organism evidence="6 7">
    <name type="scientific">Arachidicoccus soli</name>
    <dbReference type="NCBI Taxonomy" id="2341117"/>
    <lineage>
        <taxon>Bacteria</taxon>
        <taxon>Pseudomonadati</taxon>
        <taxon>Bacteroidota</taxon>
        <taxon>Chitinophagia</taxon>
        <taxon>Chitinophagales</taxon>
        <taxon>Chitinophagaceae</taxon>
        <taxon>Arachidicoccus</taxon>
    </lineage>
</organism>